<comment type="caution">
    <text evidence="1">The sequence shown here is derived from an EMBL/GenBank/DDBJ whole genome shotgun (WGS) entry which is preliminary data.</text>
</comment>
<accession>A0ACB7V6T9</accession>
<proteinExistence type="predicted"/>
<protein>
    <submittedName>
        <fullName evidence="1">Non-specific serine/threonine protein kinase protein</fullName>
        <ecNumber evidence="1">2.7.11.1</ecNumber>
    </submittedName>
</protein>
<gene>
    <name evidence="1" type="ORF">IHE45_11G056900</name>
</gene>
<keyword evidence="2" id="KW-1185">Reference proteome</keyword>
<evidence type="ECO:0000313" key="1">
    <source>
        <dbReference type="EMBL" id="KAH7669127.1"/>
    </source>
</evidence>
<dbReference type="EC" id="2.7.11.1" evidence="1"/>
<keyword evidence="1" id="KW-0723">Serine/threonine-protein kinase</keyword>
<keyword evidence="1" id="KW-0808">Transferase</keyword>
<keyword evidence="1" id="KW-0418">Kinase</keyword>
<name>A0ACB7V6T9_DIOAL</name>
<dbReference type="Proteomes" id="UP000827976">
    <property type="component" value="Chromosome 11"/>
</dbReference>
<organism evidence="1 2">
    <name type="scientific">Dioscorea alata</name>
    <name type="common">Purple yam</name>
    <dbReference type="NCBI Taxonomy" id="55571"/>
    <lineage>
        <taxon>Eukaryota</taxon>
        <taxon>Viridiplantae</taxon>
        <taxon>Streptophyta</taxon>
        <taxon>Embryophyta</taxon>
        <taxon>Tracheophyta</taxon>
        <taxon>Spermatophyta</taxon>
        <taxon>Magnoliopsida</taxon>
        <taxon>Liliopsida</taxon>
        <taxon>Dioscoreales</taxon>
        <taxon>Dioscoreaceae</taxon>
        <taxon>Dioscorea</taxon>
    </lineage>
</organism>
<dbReference type="EMBL" id="CM037021">
    <property type="protein sequence ID" value="KAH7669127.1"/>
    <property type="molecule type" value="Genomic_DNA"/>
</dbReference>
<evidence type="ECO:0000313" key="2">
    <source>
        <dbReference type="Proteomes" id="UP000827976"/>
    </source>
</evidence>
<reference evidence="2" key="1">
    <citation type="journal article" date="2022" name="Nat. Commun.">
        <title>Chromosome evolution and the genetic basis of agronomically important traits in greater yam.</title>
        <authorList>
            <person name="Bredeson J.V."/>
            <person name="Lyons J.B."/>
            <person name="Oniyinde I.O."/>
            <person name="Okereke N.R."/>
            <person name="Kolade O."/>
            <person name="Nnabue I."/>
            <person name="Nwadili C.O."/>
            <person name="Hribova E."/>
            <person name="Parker M."/>
            <person name="Nwogha J."/>
            <person name="Shu S."/>
            <person name="Carlson J."/>
            <person name="Kariba R."/>
            <person name="Muthemba S."/>
            <person name="Knop K."/>
            <person name="Barton G.J."/>
            <person name="Sherwood A.V."/>
            <person name="Lopez-Montes A."/>
            <person name="Asiedu R."/>
            <person name="Jamnadass R."/>
            <person name="Muchugi A."/>
            <person name="Goodstein D."/>
            <person name="Egesi C.N."/>
            <person name="Featherston J."/>
            <person name="Asfaw A."/>
            <person name="Simpson G.G."/>
            <person name="Dolezel J."/>
            <person name="Hendre P.S."/>
            <person name="Van Deynze A."/>
            <person name="Kumar P.L."/>
            <person name="Obidiegwu J.E."/>
            <person name="Bhattacharjee R."/>
            <person name="Rokhsar D.S."/>
        </authorList>
    </citation>
    <scope>NUCLEOTIDE SEQUENCE [LARGE SCALE GENOMIC DNA]</scope>
    <source>
        <strain evidence="2">cv. TDa95/00328</strain>
    </source>
</reference>
<sequence length="333" mass="36950">MGCCTSAPKQDGDEDDHHDAPDTNVSPPHHPQSPAPSGQTEPSDTPDEETTPFLQYTLAELMAATNGFSAQNMLSKGGGQFPNMVFGGLLPGPQKIVVKRFSMIAWPDAEQFRKEVIKAGRLRHHRLVNLIGYCCNEDERLLVAEFMPNDTLAKHLFNPTNKTLEWSMRLRVACYVAEALEYCINEGQAMYFDLNSYKVLFDETNFPCLSGFGLVKSHRNGNCYSSHTAYIPPECVNGMETSESIIFSFGVLLRDLVSGKETPQNKAIQMILGRNVSVDVDSRLKGEYSIQEKFALVGLANQCLRYEAKDRPTIKDVIATLAQFRSNAAGEAQ</sequence>